<dbReference type="GO" id="GO:0010411">
    <property type="term" value="P:xyloglucan metabolic process"/>
    <property type="evidence" value="ECO:0007669"/>
    <property type="project" value="TreeGrafter"/>
</dbReference>
<protein>
    <recommendedName>
        <fullName evidence="7">Copper amine oxidase-like N-terminal domain-containing protein</fullName>
    </recommendedName>
</protein>
<accession>A0A398DQ71</accession>
<dbReference type="Pfam" id="PF18998">
    <property type="entry name" value="Flg_new_2"/>
    <property type="match status" value="1"/>
</dbReference>
<dbReference type="Pfam" id="PF07833">
    <property type="entry name" value="Cu_amine_oxidN1"/>
    <property type="match status" value="1"/>
</dbReference>
<sequence length="548" mass="56929">MKQLTTQKWITCLSIMLILTLCLALGLSGVLVGVPAARAATAETWTQLPLYGSMVSSLAINPKSPTTLYAGTNGAGVFHSVNSGTTWTAVNTGLINKDVLDIVINPSTPAILYSGTLGGVFRSVNSGATWTAVNTGLTNQGVNSLVINPKSPTTLYAGTNGAGVFHSVNSGTTWTAVNTGLINKDVLDIAINPLTPAILYVGIDSNGVFRSKDSGTTWTAMNTGLTNKDVSSLAINPKSPAILYVGTQDGVFRSKDSGAHWTAVNTGLTNAGVKVLAVDPATSSTLYAGTWGGVFRSKDSGTTWTAMNTGLTNGTATSLAINPKSPATLYAGTGNGVFRYDTVTSYALTTTVAQSAGGSISRSPDASSYAPGTAVTLTASPASGYVFTGWSGALTGTKNPATVTMDADKNVTALFALKVTRIIQLTIGSRTMYVDGSPVVLEAAPIILNSRTLLPIRAVVEAVGGTIAWDASTQKVTIVQNDKTLVLWIDRNVATLNGQSVNIDSDPKVVPIIMSGRTLLPLRFVAETLAMDVQWNAATRTVTITYTT</sequence>
<evidence type="ECO:0000259" key="4">
    <source>
        <dbReference type="Pfam" id="PF18998"/>
    </source>
</evidence>
<dbReference type="Gene3D" id="3.30.457.10">
    <property type="entry name" value="Copper amine oxidase-like, N-terminal domain"/>
    <property type="match status" value="1"/>
</dbReference>
<dbReference type="RefSeq" id="WP_119089772.1">
    <property type="nucleotide sequence ID" value="NZ_QXIW01000012.1"/>
</dbReference>
<dbReference type="AlphaFoldDB" id="A0A398DQ71"/>
<dbReference type="SUPFAM" id="SSF110296">
    <property type="entry name" value="Oligoxyloglucan reducing end-specific cellobiohydrolase"/>
    <property type="match status" value="2"/>
</dbReference>
<evidence type="ECO:0000259" key="2">
    <source>
        <dbReference type="Pfam" id="PF07833"/>
    </source>
</evidence>
<keyword evidence="1" id="KW-0677">Repeat</keyword>
<evidence type="ECO:0000313" key="5">
    <source>
        <dbReference type="EMBL" id="RIE14258.1"/>
    </source>
</evidence>
<feature type="domain" description="Bacterial repeat" evidence="4">
    <location>
        <begin position="349"/>
        <end position="417"/>
    </location>
</feature>
<dbReference type="NCBIfam" id="TIGR02543">
    <property type="entry name" value="List_Bact_rpt"/>
    <property type="match status" value="1"/>
</dbReference>
<dbReference type="InterPro" id="IPR044060">
    <property type="entry name" value="Bacterial_rp_domain"/>
</dbReference>
<proteinExistence type="predicted"/>
<organism evidence="5 6">
    <name type="scientific">Candidatus Cryosericum hinesii</name>
    <dbReference type="NCBI Taxonomy" id="2290915"/>
    <lineage>
        <taxon>Bacteria</taxon>
        <taxon>Pseudomonadati</taxon>
        <taxon>Caldisericota/Cryosericota group</taxon>
        <taxon>Candidatus Cryosericota</taxon>
        <taxon>Candidatus Cryosericia</taxon>
        <taxon>Candidatus Cryosericales</taxon>
        <taxon>Candidatus Cryosericaceae</taxon>
        <taxon>Candidatus Cryosericum</taxon>
    </lineage>
</organism>
<dbReference type="InterPro" id="IPR036582">
    <property type="entry name" value="Mao_N_sf"/>
</dbReference>
<dbReference type="SUPFAM" id="SSF55383">
    <property type="entry name" value="Copper amine oxidase, domain N"/>
    <property type="match status" value="2"/>
</dbReference>
<reference evidence="5 6" key="1">
    <citation type="submission" date="2018-09" db="EMBL/GenBank/DDBJ databases">
        <title>Discovery and Ecogenomic Context for Candidatus Cryosericales, a Global Caldiserica Order Active in Thawing Permafrost.</title>
        <authorList>
            <person name="Martinez M.A."/>
            <person name="Woodcroft B.J."/>
            <person name="Ignacio Espinoza J.C."/>
            <person name="Zayed A."/>
            <person name="Singleton C.M."/>
            <person name="Boyd J."/>
            <person name="Li Y.-F."/>
            <person name="Purvine S."/>
            <person name="Maughan H."/>
            <person name="Hodgkins S.B."/>
            <person name="Anderson D."/>
            <person name="Sederholm M."/>
            <person name="Temperton B."/>
            <person name="Saleska S.R."/>
            <person name="Tyson G.W."/>
            <person name="Rich V.I."/>
        </authorList>
    </citation>
    <scope>NUCLEOTIDE SEQUENCE [LARGE SCALE GENOMIC DNA]</scope>
    <source>
        <strain evidence="5 6">SMC3</strain>
    </source>
</reference>
<dbReference type="Pfam" id="PF15902">
    <property type="entry name" value="Sortilin-Vps10"/>
    <property type="match status" value="1"/>
</dbReference>
<name>A0A398DQ71_9BACT</name>
<dbReference type="PANTHER" id="PTHR43739">
    <property type="entry name" value="XYLOGLUCANASE (EUROFUNG)"/>
    <property type="match status" value="1"/>
</dbReference>
<dbReference type="InterPro" id="IPR015943">
    <property type="entry name" value="WD40/YVTN_repeat-like_dom_sf"/>
</dbReference>
<evidence type="ECO:0000313" key="6">
    <source>
        <dbReference type="Proteomes" id="UP000266042"/>
    </source>
</evidence>
<evidence type="ECO:0000259" key="3">
    <source>
        <dbReference type="Pfam" id="PF15902"/>
    </source>
</evidence>
<dbReference type="Proteomes" id="UP000266042">
    <property type="component" value="Unassembled WGS sequence"/>
</dbReference>
<dbReference type="Gene3D" id="2.130.10.10">
    <property type="entry name" value="YVTN repeat-like/Quinoprotein amine dehydrogenase"/>
    <property type="match status" value="4"/>
</dbReference>
<evidence type="ECO:0000256" key="1">
    <source>
        <dbReference type="ARBA" id="ARBA00022737"/>
    </source>
</evidence>
<dbReference type="InterPro" id="IPR031778">
    <property type="entry name" value="Sortilin_N"/>
</dbReference>
<evidence type="ECO:0008006" key="7">
    <source>
        <dbReference type="Google" id="ProtNLM"/>
    </source>
</evidence>
<dbReference type="EMBL" id="QXIW01000012">
    <property type="protein sequence ID" value="RIE14258.1"/>
    <property type="molecule type" value="Genomic_DNA"/>
</dbReference>
<dbReference type="InterPro" id="IPR052025">
    <property type="entry name" value="Xyloglucanase_GH74"/>
</dbReference>
<dbReference type="InterPro" id="IPR013378">
    <property type="entry name" value="InlB-like_B-rpt"/>
</dbReference>
<comment type="caution">
    <text evidence="5">The sequence shown here is derived from an EMBL/GenBank/DDBJ whole genome shotgun (WGS) entry which is preliminary data.</text>
</comment>
<gene>
    <name evidence="5" type="ORF">SMC3_02280</name>
</gene>
<feature type="domain" description="Copper amine oxidase-like N-terminal" evidence="2">
    <location>
        <begin position="433"/>
        <end position="544"/>
    </location>
</feature>
<dbReference type="PANTHER" id="PTHR43739:SF5">
    <property type="entry name" value="EXO-ALPHA-SIALIDASE"/>
    <property type="match status" value="1"/>
</dbReference>
<feature type="domain" description="Sortilin N-terminal" evidence="3">
    <location>
        <begin position="208"/>
        <end position="311"/>
    </location>
</feature>
<dbReference type="InterPro" id="IPR012854">
    <property type="entry name" value="Cu_amine_oxidase-like_N"/>
</dbReference>